<gene>
    <name evidence="1" type="ORF">MW290_07785</name>
</gene>
<name>A0ABY4S257_AQUTE</name>
<organism evidence="1 2">
    <name type="scientific">Aquincola tertiaricarbonis</name>
    <dbReference type="NCBI Taxonomy" id="391953"/>
    <lineage>
        <taxon>Bacteria</taxon>
        <taxon>Pseudomonadati</taxon>
        <taxon>Pseudomonadota</taxon>
        <taxon>Betaproteobacteria</taxon>
        <taxon>Burkholderiales</taxon>
        <taxon>Sphaerotilaceae</taxon>
        <taxon>Aquincola</taxon>
    </lineage>
</organism>
<accession>A0ABY4S257</accession>
<dbReference type="EMBL" id="CP097635">
    <property type="protein sequence ID" value="URI05846.1"/>
    <property type="molecule type" value="Genomic_DNA"/>
</dbReference>
<dbReference type="Proteomes" id="UP001056201">
    <property type="component" value="Chromosome 1"/>
</dbReference>
<sequence>MSQADTQDVNAIYQELVKGVGREKVTEANARQLIDLAERDKHTVLAEELREWAMGCGGAVTQAPGSGAGGREG</sequence>
<protein>
    <submittedName>
        <fullName evidence="1">Uncharacterized protein</fullName>
    </submittedName>
</protein>
<reference evidence="1" key="1">
    <citation type="submission" date="2022-05" db="EMBL/GenBank/DDBJ databases">
        <title>An RpoN-dependent PEP-CTERM gene is involved in floc formation of an Aquincola tertiaricarbonis strain.</title>
        <authorList>
            <person name="Qiu D."/>
            <person name="Xia M."/>
        </authorList>
    </citation>
    <scope>NUCLEOTIDE SEQUENCE</scope>
    <source>
        <strain evidence="1">RN12</strain>
    </source>
</reference>
<evidence type="ECO:0000313" key="2">
    <source>
        <dbReference type="Proteomes" id="UP001056201"/>
    </source>
</evidence>
<proteinExistence type="predicted"/>
<evidence type="ECO:0000313" key="1">
    <source>
        <dbReference type="EMBL" id="URI05846.1"/>
    </source>
</evidence>
<dbReference type="RefSeq" id="WP_250194111.1">
    <property type="nucleotide sequence ID" value="NZ_CP097635.1"/>
</dbReference>
<keyword evidence="2" id="KW-1185">Reference proteome</keyword>